<organism evidence="14 15">
    <name type="scientific">Tsukamurella strandjordii</name>
    <dbReference type="NCBI Taxonomy" id="147577"/>
    <lineage>
        <taxon>Bacteria</taxon>
        <taxon>Bacillati</taxon>
        <taxon>Actinomycetota</taxon>
        <taxon>Actinomycetes</taxon>
        <taxon>Mycobacteriales</taxon>
        <taxon>Tsukamurellaceae</taxon>
        <taxon>Tsukamurella</taxon>
    </lineage>
</organism>
<dbReference type="EMBL" id="JAUTIX010000008">
    <property type="protein sequence ID" value="MDP0400093.1"/>
    <property type="molecule type" value="Genomic_DNA"/>
</dbReference>
<evidence type="ECO:0000256" key="7">
    <source>
        <dbReference type="ARBA" id="ARBA00022777"/>
    </source>
</evidence>
<keyword evidence="14" id="KW-0547">Nucleotide-binding</keyword>
<dbReference type="RefSeq" id="WP_220657077.1">
    <property type="nucleotide sequence ID" value="NZ_BAAAII010000008.1"/>
</dbReference>
<evidence type="ECO:0000256" key="11">
    <source>
        <dbReference type="SAM" id="Phobius"/>
    </source>
</evidence>
<keyword evidence="9" id="KW-0902">Two-component regulatory system</keyword>
<keyword evidence="8 11" id="KW-1133">Transmembrane helix</keyword>
<feature type="domain" description="HAMP" evidence="13">
    <location>
        <begin position="99"/>
        <end position="152"/>
    </location>
</feature>
<dbReference type="PANTHER" id="PTHR45436:SF5">
    <property type="entry name" value="SENSOR HISTIDINE KINASE TRCS"/>
    <property type="match status" value="1"/>
</dbReference>
<dbReference type="SUPFAM" id="SSF158472">
    <property type="entry name" value="HAMP domain-like"/>
    <property type="match status" value="1"/>
</dbReference>
<proteinExistence type="predicted"/>
<dbReference type="PRINTS" id="PR00344">
    <property type="entry name" value="BCTRLSENSOR"/>
</dbReference>
<keyword evidence="15" id="KW-1185">Reference proteome</keyword>
<name>A0AA90NJE3_9ACTN</name>
<keyword evidence="6 11" id="KW-0812">Transmembrane</keyword>
<keyword evidence="4" id="KW-0597">Phosphoprotein</keyword>
<dbReference type="Gene3D" id="3.30.565.10">
    <property type="entry name" value="Histidine kinase-like ATPase, C-terminal domain"/>
    <property type="match status" value="1"/>
</dbReference>
<keyword evidence="10 11" id="KW-0472">Membrane</keyword>
<dbReference type="GO" id="GO:0005524">
    <property type="term" value="F:ATP binding"/>
    <property type="evidence" value="ECO:0007669"/>
    <property type="project" value="UniProtKB-KW"/>
</dbReference>
<dbReference type="PANTHER" id="PTHR45436">
    <property type="entry name" value="SENSOR HISTIDINE KINASE YKOH"/>
    <property type="match status" value="1"/>
</dbReference>
<evidence type="ECO:0000256" key="1">
    <source>
        <dbReference type="ARBA" id="ARBA00000085"/>
    </source>
</evidence>
<feature type="domain" description="Histidine kinase" evidence="12">
    <location>
        <begin position="160"/>
        <end position="376"/>
    </location>
</feature>
<comment type="subcellular location">
    <subcellularLocation>
        <location evidence="2">Cell membrane</location>
    </subcellularLocation>
</comment>
<evidence type="ECO:0000313" key="15">
    <source>
        <dbReference type="Proteomes" id="UP001178281"/>
    </source>
</evidence>
<dbReference type="CDD" id="cd06225">
    <property type="entry name" value="HAMP"/>
    <property type="match status" value="1"/>
</dbReference>
<dbReference type="Proteomes" id="UP001178281">
    <property type="component" value="Unassembled WGS sequence"/>
</dbReference>
<dbReference type="CDD" id="cd00075">
    <property type="entry name" value="HATPase"/>
    <property type="match status" value="1"/>
</dbReference>
<dbReference type="EC" id="2.7.13.3" evidence="3"/>
<evidence type="ECO:0000256" key="3">
    <source>
        <dbReference type="ARBA" id="ARBA00012438"/>
    </source>
</evidence>
<dbReference type="Pfam" id="PF00512">
    <property type="entry name" value="HisKA"/>
    <property type="match status" value="1"/>
</dbReference>
<dbReference type="InterPro" id="IPR003660">
    <property type="entry name" value="HAMP_dom"/>
</dbReference>
<dbReference type="InterPro" id="IPR050428">
    <property type="entry name" value="TCS_sensor_his_kinase"/>
</dbReference>
<dbReference type="Gene3D" id="6.10.340.10">
    <property type="match status" value="1"/>
</dbReference>
<dbReference type="FunFam" id="3.30.565.10:FF:000006">
    <property type="entry name" value="Sensor histidine kinase WalK"/>
    <property type="match status" value="1"/>
</dbReference>
<dbReference type="AlphaFoldDB" id="A0AA90NJE3"/>
<keyword evidence="5" id="KW-0808">Transferase</keyword>
<dbReference type="SUPFAM" id="SSF55874">
    <property type="entry name" value="ATPase domain of HSP90 chaperone/DNA topoisomerase II/histidine kinase"/>
    <property type="match status" value="1"/>
</dbReference>
<dbReference type="CDD" id="cd00082">
    <property type="entry name" value="HisKA"/>
    <property type="match status" value="1"/>
</dbReference>
<dbReference type="InterPro" id="IPR003594">
    <property type="entry name" value="HATPase_dom"/>
</dbReference>
<dbReference type="InterPro" id="IPR004358">
    <property type="entry name" value="Sig_transdc_His_kin-like_C"/>
</dbReference>
<dbReference type="InterPro" id="IPR036097">
    <property type="entry name" value="HisK_dim/P_sf"/>
</dbReference>
<keyword evidence="7" id="KW-0418">Kinase</keyword>
<evidence type="ECO:0000259" key="13">
    <source>
        <dbReference type="PROSITE" id="PS50885"/>
    </source>
</evidence>
<dbReference type="InterPro" id="IPR005467">
    <property type="entry name" value="His_kinase_dom"/>
</dbReference>
<evidence type="ECO:0000256" key="4">
    <source>
        <dbReference type="ARBA" id="ARBA00022553"/>
    </source>
</evidence>
<keyword evidence="14" id="KW-0067">ATP-binding</keyword>
<dbReference type="PROSITE" id="PS50109">
    <property type="entry name" value="HIS_KIN"/>
    <property type="match status" value="1"/>
</dbReference>
<evidence type="ECO:0000256" key="6">
    <source>
        <dbReference type="ARBA" id="ARBA00022692"/>
    </source>
</evidence>
<comment type="caution">
    <text evidence="14">The sequence shown here is derived from an EMBL/GenBank/DDBJ whole genome shotgun (WGS) entry which is preliminary data.</text>
</comment>
<dbReference type="GO" id="GO:0000155">
    <property type="term" value="F:phosphorelay sensor kinase activity"/>
    <property type="evidence" value="ECO:0007669"/>
    <property type="project" value="InterPro"/>
</dbReference>
<evidence type="ECO:0000313" key="14">
    <source>
        <dbReference type="EMBL" id="MDP0400093.1"/>
    </source>
</evidence>
<evidence type="ECO:0000256" key="2">
    <source>
        <dbReference type="ARBA" id="ARBA00004236"/>
    </source>
</evidence>
<dbReference type="SMART" id="SM00388">
    <property type="entry name" value="HisKA"/>
    <property type="match status" value="1"/>
</dbReference>
<dbReference type="GO" id="GO:0005886">
    <property type="term" value="C:plasma membrane"/>
    <property type="evidence" value="ECO:0007669"/>
    <property type="project" value="UniProtKB-SubCell"/>
</dbReference>
<dbReference type="SMART" id="SM00304">
    <property type="entry name" value="HAMP"/>
    <property type="match status" value="1"/>
</dbReference>
<protein>
    <recommendedName>
        <fullName evidence="3">histidine kinase</fullName>
        <ecNumber evidence="3">2.7.13.3</ecNumber>
    </recommendedName>
</protein>
<comment type="catalytic activity">
    <reaction evidence="1">
        <text>ATP + protein L-histidine = ADP + protein N-phospho-L-histidine.</text>
        <dbReference type="EC" id="2.7.13.3"/>
    </reaction>
</comment>
<evidence type="ECO:0000256" key="10">
    <source>
        <dbReference type="ARBA" id="ARBA00023136"/>
    </source>
</evidence>
<evidence type="ECO:0000256" key="5">
    <source>
        <dbReference type="ARBA" id="ARBA00022679"/>
    </source>
</evidence>
<dbReference type="InterPro" id="IPR036890">
    <property type="entry name" value="HATPase_C_sf"/>
</dbReference>
<reference evidence="14" key="1">
    <citation type="submission" date="2023-08" db="EMBL/GenBank/DDBJ databases">
        <title>The draft genome of Tsukamurella strandjordii strain 050030.</title>
        <authorList>
            <person name="Zhao F."/>
            <person name="Feng Y."/>
            <person name="Zong Z."/>
        </authorList>
    </citation>
    <scope>NUCLEOTIDE SEQUENCE</scope>
    <source>
        <strain evidence="14">050030</strain>
    </source>
</reference>
<dbReference type="InterPro" id="IPR003661">
    <property type="entry name" value="HisK_dim/P_dom"/>
</dbReference>
<sequence>MKLLEPVLEPIRERLARQGIGTRMAVLLVLVSLVTLSMTALVDFVLWPSILEGHFAGIRLPDPKDHTRDNTTPANVLAVVLGFGSAVVVSIALSLVIARRLNRSVERLANAAQQVADGRPDVRVAPVSLGPEAGELVTAFNDMATRLESTERSRRRLLTDLAHEIRTPVSVLDGYLEGMQDGVVVADDETVTMLREQTNRLARLTEDVLAVSHADEGALDLRPSEVDVRELVESSVAAARKAYADKDVALSSKTRLGRTTIRADRQRLQQVLANLLANALRHSPPGTAVEVVAEMASHRRVKISVVDHGDGIDAAHLPWIFERFYRTDIARDRDSGGSGVGLTICRSIVAAHDGHLWVESEGPGTGATFAMTLPAR</sequence>
<feature type="transmembrane region" description="Helical" evidence="11">
    <location>
        <begin position="20"/>
        <end position="42"/>
    </location>
</feature>
<evidence type="ECO:0000256" key="9">
    <source>
        <dbReference type="ARBA" id="ARBA00023012"/>
    </source>
</evidence>
<dbReference type="PROSITE" id="PS50885">
    <property type="entry name" value="HAMP"/>
    <property type="match status" value="1"/>
</dbReference>
<evidence type="ECO:0000256" key="8">
    <source>
        <dbReference type="ARBA" id="ARBA00022989"/>
    </source>
</evidence>
<evidence type="ECO:0000259" key="12">
    <source>
        <dbReference type="PROSITE" id="PS50109"/>
    </source>
</evidence>
<accession>A0AA90NJE3</accession>
<dbReference type="Pfam" id="PF00672">
    <property type="entry name" value="HAMP"/>
    <property type="match status" value="1"/>
</dbReference>
<feature type="transmembrane region" description="Helical" evidence="11">
    <location>
        <begin position="76"/>
        <end position="98"/>
    </location>
</feature>
<dbReference type="Gene3D" id="1.10.287.130">
    <property type="match status" value="1"/>
</dbReference>
<dbReference type="Pfam" id="PF02518">
    <property type="entry name" value="HATPase_c"/>
    <property type="match status" value="1"/>
</dbReference>
<gene>
    <name evidence="14" type="ORF">Q7X28_19425</name>
</gene>
<dbReference type="SUPFAM" id="SSF47384">
    <property type="entry name" value="Homodimeric domain of signal transducing histidine kinase"/>
    <property type="match status" value="1"/>
</dbReference>
<dbReference type="SMART" id="SM00387">
    <property type="entry name" value="HATPase_c"/>
    <property type="match status" value="1"/>
</dbReference>